<gene>
    <name evidence="10" type="ORF">TCE0_022r06913</name>
</gene>
<evidence type="ECO:0000256" key="8">
    <source>
        <dbReference type="SAM" id="Phobius"/>
    </source>
</evidence>
<feature type="domain" description="Major facilitator superfamily (MFS) profile" evidence="9">
    <location>
        <begin position="55"/>
        <end position="506"/>
    </location>
</feature>
<dbReference type="Proteomes" id="UP000053095">
    <property type="component" value="Unassembled WGS sequence"/>
</dbReference>
<protein>
    <submittedName>
        <fullName evidence="10">Trehalose transport-related protein</fullName>
    </submittedName>
</protein>
<dbReference type="EMBL" id="DF933818">
    <property type="protein sequence ID" value="GAM37198.1"/>
    <property type="molecule type" value="Genomic_DNA"/>
</dbReference>
<dbReference type="PROSITE" id="PS00217">
    <property type="entry name" value="SUGAR_TRANSPORT_2"/>
    <property type="match status" value="1"/>
</dbReference>
<comment type="subcellular location">
    <subcellularLocation>
        <location evidence="1">Membrane</location>
        <topology evidence="1">Multi-pass membrane protein</topology>
    </subcellularLocation>
</comment>
<proteinExistence type="inferred from homology"/>
<accession>A0A6V8H920</accession>
<dbReference type="InterPro" id="IPR005829">
    <property type="entry name" value="Sugar_transporter_CS"/>
</dbReference>
<dbReference type="PANTHER" id="PTHR48022">
    <property type="entry name" value="PLASTIDIC GLUCOSE TRANSPORTER 4"/>
    <property type="match status" value="1"/>
</dbReference>
<dbReference type="PANTHER" id="PTHR48022:SF53">
    <property type="entry name" value="ALPHA-GLUCOSIDE TRANSPORTER, PUTATIVE (AFU_ORTHOLOGUE AFUA_3G01700)-RELATED"/>
    <property type="match status" value="1"/>
</dbReference>
<dbReference type="InterPro" id="IPR050360">
    <property type="entry name" value="MFS_Sugar_Transporters"/>
</dbReference>
<evidence type="ECO:0000256" key="2">
    <source>
        <dbReference type="ARBA" id="ARBA00010992"/>
    </source>
</evidence>
<dbReference type="NCBIfam" id="TIGR00879">
    <property type="entry name" value="SP"/>
    <property type="match status" value="1"/>
</dbReference>
<sequence length="559" mass="62526">MGDNTIGLTDRELKNFSLDVPESVELILHAQESDAADRKLTIRQALAKYPKAVFWAMFLSTSLIMEGYDVVIMLMQLPQITSFYGQSQFQKRFGTYNADTNAYTISAPWQSGLSNSSAVGQLFGLLLNAYAQDKFGCRPTMMFFMAWMAVMIFIPFFAPSLSVLAFGEAMCGVSWGVFQTLTTTYASEVVPTVLRPYVTAYVCMCWGAGILLSSGVVRAVAGIQGDLGWRLPFAIQWVWPIPLLIAAYLAPESPWNAVRRGKLDLARKSLMRLHEDSPQKEREVEAALAYIRHTTQLEMEESGDASFFECFQGVNWRRTEINCVVWAAQILCGNAILGYSVTFLEAAGFSEIQAFDLNISLSACYIIGGIVCWFLFPHFGRATIYMGGLTFMFFCLVAIGGLGFSHSKHADVAIGILLVVSTLCNMITTGPVCYPIVAETPSGRLRYKTIVIGRFVYNLTQIFNNSVTPRMIQASAWNWGAKAGLFYAGTNLLCNIWCWFRLPETKDRTFGEIDILFENHVPARKFKHTKVDQFTHQNFEKGQFNEEKVAATHVENEIV</sequence>
<dbReference type="InterPro" id="IPR020846">
    <property type="entry name" value="MFS_dom"/>
</dbReference>
<keyword evidence="3 7" id="KW-0813">Transport</keyword>
<evidence type="ECO:0000313" key="11">
    <source>
        <dbReference type="Proteomes" id="UP000053095"/>
    </source>
</evidence>
<dbReference type="Pfam" id="PF00083">
    <property type="entry name" value="Sugar_tr"/>
    <property type="match status" value="1"/>
</dbReference>
<dbReference type="InterPro" id="IPR003663">
    <property type="entry name" value="Sugar/inositol_transpt"/>
</dbReference>
<evidence type="ECO:0000256" key="1">
    <source>
        <dbReference type="ARBA" id="ARBA00004141"/>
    </source>
</evidence>
<evidence type="ECO:0000259" key="9">
    <source>
        <dbReference type="PROSITE" id="PS50850"/>
    </source>
</evidence>
<dbReference type="GO" id="GO:0005351">
    <property type="term" value="F:carbohydrate:proton symporter activity"/>
    <property type="evidence" value="ECO:0007669"/>
    <property type="project" value="TreeGrafter"/>
</dbReference>
<keyword evidence="6 8" id="KW-0472">Membrane</keyword>
<name>A0A6V8H920_TALPI</name>
<feature type="transmembrane region" description="Helical" evidence="8">
    <location>
        <begin position="198"/>
        <end position="221"/>
    </location>
</feature>
<feature type="transmembrane region" description="Helical" evidence="8">
    <location>
        <begin position="324"/>
        <end position="344"/>
    </location>
</feature>
<evidence type="ECO:0000256" key="5">
    <source>
        <dbReference type="ARBA" id="ARBA00022989"/>
    </source>
</evidence>
<keyword evidence="4 8" id="KW-0812">Transmembrane</keyword>
<organism evidence="10 11">
    <name type="scientific">Talaromyces pinophilus</name>
    <name type="common">Penicillium pinophilum</name>
    <dbReference type="NCBI Taxonomy" id="128442"/>
    <lineage>
        <taxon>Eukaryota</taxon>
        <taxon>Fungi</taxon>
        <taxon>Dikarya</taxon>
        <taxon>Ascomycota</taxon>
        <taxon>Pezizomycotina</taxon>
        <taxon>Eurotiomycetes</taxon>
        <taxon>Eurotiomycetidae</taxon>
        <taxon>Eurotiales</taxon>
        <taxon>Trichocomaceae</taxon>
        <taxon>Talaromyces</taxon>
        <taxon>Talaromyces sect. Talaromyces</taxon>
    </lineage>
</organism>
<feature type="transmembrane region" description="Helical" evidence="8">
    <location>
        <begin position="233"/>
        <end position="250"/>
    </location>
</feature>
<comment type="similarity">
    <text evidence="2 7">Belongs to the major facilitator superfamily. Sugar transporter (TC 2.A.1.1) family.</text>
</comment>
<evidence type="ECO:0000256" key="3">
    <source>
        <dbReference type="ARBA" id="ARBA00022448"/>
    </source>
</evidence>
<dbReference type="Gene3D" id="1.20.1250.20">
    <property type="entry name" value="MFS general substrate transporter like domains"/>
    <property type="match status" value="1"/>
</dbReference>
<dbReference type="SUPFAM" id="SSF103473">
    <property type="entry name" value="MFS general substrate transporter"/>
    <property type="match status" value="1"/>
</dbReference>
<feature type="transmembrane region" description="Helical" evidence="8">
    <location>
        <begin position="416"/>
        <end position="437"/>
    </location>
</feature>
<evidence type="ECO:0000256" key="6">
    <source>
        <dbReference type="ARBA" id="ARBA00023136"/>
    </source>
</evidence>
<evidence type="ECO:0000256" key="7">
    <source>
        <dbReference type="RuleBase" id="RU003346"/>
    </source>
</evidence>
<evidence type="ECO:0000256" key="4">
    <source>
        <dbReference type="ARBA" id="ARBA00022692"/>
    </source>
</evidence>
<feature type="transmembrane region" description="Helical" evidence="8">
    <location>
        <begin position="382"/>
        <end position="404"/>
    </location>
</feature>
<dbReference type="PROSITE" id="PS50850">
    <property type="entry name" value="MFS"/>
    <property type="match status" value="1"/>
</dbReference>
<comment type="caution">
    <text evidence="10">The sequence shown here is derived from an EMBL/GenBank/DDBJ whole genome shotgun (WGS) entry which is preliminary data.</text>
</comment>
<dbReference type="InterPro" id="IPR036259">
    <property type="entry name" value="MFS_trans_sf"/>
</dbReference>
<reference evidence="11" key="1">
    <citation type="journal article" date="2015" name="Genome Announc.">
        <title>Draft genome sequence of Talaromyces cellulolyticus strain Y-94, a source of lignocellulosic biomass-degrading enzymes.</title>
        <authorList>
            <person name="Fujii T."/>
            <person name="Koike H."/>
            <person name="Sawayama S."/>
            <person name="Yano S."/>
            <person name="Inoue H."/>
        </authorList>
    </citation>
    <scope>NUCLEOTIDE SEQUENCE [LARGE SCALE GENOMIC DNA]</scope>
    <source>
        <strain evidence="11">Y-94</strain>
    </source>
</reference>
<keyword evidence="11" id="KW-1185">Reference proteome</keyword>
<dbReference type="GO" id="GO:0016020">
    <property type="term" value="C:membrane"/>
    <property type="evidence" value="ECO:0007669"/>
    <property type="project" value="UniProtKB-SubCell"/>
</dbReference>
<feature type="transmembrane region" description="Helical" evidence="8">
    <location>
        <begin position="356"/>
        <end position="376"/>
    </location>
</feature>
<dbReference type="FunFam" id="1.20.1250.20:FF:000078">
    <property type="entry name" value="MFS maltose transporter, putative"/>
    <property type="match status" value="1"/>
</dbReference>
<feature type="transmembrane region" description="Helical" evidence="8">
    <location>
        <begin position="143"/>
        <end position="166"/>
    </location>
</feature>
<evidence type="ECO:0000313" key="10">
    <source>
        <dbReference type="EMBL" id="GAM37198.1"/>
    </source>
</evidence>
<feature type="transmembrane region" description="Helical" evidence="8">
    <location>
        <begin position="52"/>
        <end position="75"/>
    </location>
</feature>
<keyword evidence="5 8" id="KW-1133">Transmembrane helix</keyword>
<dbReference type="AlphaFoldDB" id="A0A6V8H920"/>
<dbReference type="InterPro" id="IPR005828">
    <property type="entry name" value="MFS_sugar_transport-like"/>
</dbReference>